<dbReference type="EMBL" id="UINC01175606">
    <property type="protein sequence ID" value="SVD82308.1"/>
    <property type="molecule type" value="Genomic_DNA"/>
</dbReference>
<reference evidence="2" key="1">
    <citation type="submission" date="2018-05" db="EMBL/GenBank/DDBJ databases">
        <authorList>
            <person name="Lanie J.A."/>
            <person name="Ng W.-L."/>
            <person name="Kazmierczak K.M."/>
            <person name="Andrzejewski T.M."/>
            <person name="Davidsen T.M."/>
            <person name="Wayne K.J."/>
            <person name="Tettelin H."/>
            <person name="Glass J.I."/>
            <person name="Rusch D."/>
            <person name="Podicherti R."/>
            <person name="Tsui H.-C.T."/>
            <person name="Winkler M.E."/>
        </authorList>
    </citation>
    <scope>NUCLEOTIDE SEQUENCE</scope>
</reference>
<gene>
    <name evidence="2" type="ORF">METZ01_LOCUS435162</name>
</gene>
<dbReference type="Pfam" id="PF01168">
    <property type="entry name" value="Ala_racemase_N"/>
    <property type="match status" value="1"/>
</dbReference>
<feature type="domain" description="Alanine racemase N-terminal" evidence="1">
    <location>
        <begin position="14"/>
        <end position="202"/>
    </location>
</feature>
<dbReference type="InterPro" id="IPR001608">
    <property type="entry name" value="Ala_racemase_N"/>
</dbReference>
<dbReference type="Gene3D" id="3.20.20.10">
    <property type="entry name" value="Alanine racemase"/>
    <property type="match status" value="1"/>
</dbReference>
<dbReference type="InterPro" id="IPR051466">
    <property type="entry name" value="D-amino_acid_metab_enzyme"/>
</dbReference>
<dbReference type="PANTHER" id="PTHR28004:SF2">
    <property type="entry name" value="D-SERINE DEHYDRATASE"/>
    <property type="match status" value="1"/>
</dbReference>
<name>A0A382YIH9_9ZZZZ</name>
<dbReference type="GO" id="GO:0008721">
    <property type="term" value="F:D-serine ammonia-lyase activity"/>
    <property type="evidence" value="ECO:0007669"/>
    <property type="project" value="TreeGrafter"/>
</dbReference>
<dbReference type="PANTHER" id="PTHR28004">
    <property type="entry name" value="ZGC:162816-RELATED"/>
    <property type="match status" value="1"/>
</dbReference>
<dbReference type="InterPro" id="IPR029066">
    <property type="entry name" value="PLP-binding_barrel"/>
</dbReference>
<sequence length="211" mass="23481">MENLNELFTPCLIIDKSKLSNNIERLCCIINKTKTKFRPHLKTAKCKEITKIFIRNFGSRAMVSTVEEIEQLKDCGIDDFLYSVAIVPSKLKRIASCLSDNCKVTVSVDHISMARELVNFCKTTGSKISAVIELDFDGHRSGVRPNAKQQIIEIGKCLSDAGLFRGIMSHAGASYSLSNDEDLIKCAKDEAEQTLQAVNILKYVSIDCELV</sequence>
<feature type="non-terminal residue" evidence="2">
    <location>
        <position position="211"/>
    </location>
</feature>
<accession>A0A382YIH9</accession>
<organism evidence="2">
    <name type="scientific">marine metagenome</name>
    <dbReference type="NCBI Taxonomy" id="408172"/>
    <lineage>
        <taxon>unclassified sequences</taxon>
        <taxon>metagenomes</taxon>
        <taxon>ecological metagenomes</taxon>
    </lineage>
</organism>
<dbReference type="GO" id="GO:0036088">
    <property type="term" value="P:D-serine catabolic process"/>
    <property type="evidence" value="ECO:0007669"/>
    <property type="project" value="TreeGrafter"/>
</dbReference>
<dbReference type="SUPFAM" id="SSF51419">
    <property type="entry name" value="PLP-binding barrel"/>
    <property type="match status" value="1"/>
</dbReference>
<evidence type="ECO:0000313" key="2">
    <source>
        <dbReference type="EMBL" id="SVD82308.1"/>
    </source>
</evidence>
<evidence type="ECO:0000259" key="1">
    <source>
        <dbReference type="Pfam" id="PF01168"/>
    </source>
</evidence>
<proteinExistence type="predicted"/>
<protein>
    <recommendedName>
        <fullName evidence="1">Alanine racemase N-terminal domain-containing protein</fullName>
    </recommendedName>
</protein>
<dbReference type="AlphaFoldDB" id="A0A382YIH9"/>